<evidence type="ECO:0000256" key="3">
    <source>
        <dbReference type="ARBA" id="ARBA00022475"/>
    </source>
</evidence>
<evidence type="ECO:0000313" key="13">
    <source>
        <dbReference type="Proteomes" id="UP000822184"/>
    </source>
</evidence>
<dbReference type="Proteomes" id="UP000822184">
    <property type="component" value="Unassembled WGS sequence"/>
</dbReference>
<evidence type="ECO:0000313" key="10">
    <source>
        <dbReference type="EMBL" id="MBF7809777.1"/>
    </source>
</evidence>
<proteinExistence type="predicted"/>
<dbReference type="PANTHER" id="PTHR42771:SF2">
    <property type="entry name" value="IRON(3+)-HYDROXAMATE IMPORT ATP-BINDING PROTEIN FHUC"/>
    <property type="match status" value="1"/>
</dbReference>
<dbReference type="GO" id="GO:0005524">
    <property type="term" value="F:ATP binding"/>
    <property type="evidence" value="ECO:0007669"/>
    <property type="project" value="InterPro"/>
</dbReference>
<reference evidence="10" key="3">
    <citation type="submission" date="2020-11" db="EMBL/GenBank/DDBJ databases">
        <authorList>
            <person name="Thieme N."/>
            <person name="Liebl W."/>
            <person name="Zverlov V."/>
        </authorList>
    </citation>
    <scope>NUCLEOTIDE SEQUENCE</scope>
    <source>
        <strain evidence="10">NT08</strain>
    </source>
</reference>
<gene>
    <name evidence="12" type="ORF">BCD95_002106</name>
    <name evidence="11" type="ORF">DFH45_003740</name>
    <name evidence="9" type="ORF">HGI39_18385</name>
    <name evidence="10" type="ORF">IS491_14060</name>
</gene>
<name>A0A1S8P9Q4_CLOBE</name>
<comment type="caution">
    <text evidence="12">The sequence shown here is derived from an EMBL/GenBank/DDBJ whole genome shotgun (WGS) entry which is preliminary data.</text>
</comment>
<organism evidence="12 13">
    <name type="scientific">Clostridium beijerinckii</name>
    <name type="common">Clostridium MP</name>
    <dbReference type="NCBI Taxonomy" id="1520"/>
    <lineage>
        <taxon>Bacteria</taxon>
        <taxon>Bacillati</taxon>
        <taxon>Bacillota</taxon>
        <taxon>Clostridia</taxon>
        <taxon>Eubacteriales</taxon>
        <taxon>Clostridiaceae</taxon>
        <taxon>Clostridium</taxon>
    </lineage>
</organism>
<dbReference type="GO" id="GO:0005886">
    <property type="term" value="C:plasma membrane"/>
    <property type="evidence" value="ECO:0007669"/>
    <property type="project" value="UniProtKB-SubCell"/>
</dbReference>
<evidence type="ECO:0000256" key="5">
    <source>
        <dbReference type="ARBA" id="ARBA00023004"/>
    </source>
</evidence>
<dbReference type="Pfam" id="PF13304">
    <property type="entry name" value="AAA_21"/>
    <property type="match status" value="1"/>
</dbReference>
<dbReference type="AlphaFoldDB" id="A0A1S8P9Q4"/>
<dbReference type="GO" id="GO:0006826">
    <property type="term" value="P:iron ion transport"/>
    <property type="evidence" value="ECO:0007669"/>
    <property type="project" value="UniProtKB-KW"/>
</dbReference>
<evidence type="ECO:0000256" key="7">
    <source>
        <dbReference type="ARBA" id="ARBA00023136"/>
    </source>
</evidence>
<dbReference type="Gene3D" id="3.40.50.300">
    <property type="entry name" value="P-loop containing nucleotide triphosphate hydrolases"/>
    <property type="match status" value="2"/>
</dbReference>
<dbReference type="RefSeq" id="WP_012059635.1">
    <property type="nucleotide sequence ID" value="NZ_CP016090.1"/>
</dbReference>
<evidence type="ECO:0000256" key="1">
    <source>
        <dbReference type="ARBA" id="ARBA00004202"/>
    </source>
</evidence>
<reference evidence="9" key="1">
    <citation type="submission" date="2020-04" db="EMBL/GenBank/DDBJ databases">
        <authorList>
            <person name="Brown S."/>
        </authorList>
    </citation>
    <scope>NUCLEOTIDE SEQUENCE</scope>
    <source>
        <strain evidence="9">DJ015</strain>
    </source>
</reference>
<dbReference type="InterPro" id="IPR003959">
    <property type="entry name" value="ATPase_AAA_core"/>
</dbReference>
<dbReference type="EMBL" id="JABTDW010000001">
    <property type="protein sequence ID" value="NSB13847.1"/>
    <property type="molecule type" value="Genomic_DNA"/>
</dbReference>
<evidence type="ECO:0000313" key="9">
    <source>
        <dbReference type="EMBL" id="MBC2476638.1"/>
    </source>
</evidence>
<dbReference type="OMA" id="MSHGESF"/>
<dbReference type="Proteomes" id="UP001194098">
    <property type="component" value="Unassembled WGS sequence"/>
</dbReference>
<dbReference type="EMBL" id="JABSXK010000001">
    <property type="protein sequence ID" value="NRV10777.1"/>
    <property type="molecule type" value="Genomic_DNA"/>
</dbReference>
<keyword evidence="6" id="KW-0406">Ion transport</keyword>
<evidence type="ECO:0000313" key="12">
    <source>
        <dbReference type="EMBL" id="NSB13847.1"/>
    </source>
</evidence>
<keyword evidence="2" id="KW-0813">Transport</keyword>
<sequence>MLYDNMYIKEIRLKKEIHKDDSYIKELPVVNNLTSLDISRNVTFFVGENGSGKSTLLEAIAVNSGFNAEGGTKNFCFSSRETHSDLYKYITVVKGVQRPRDGFFLRAESFYNVATEIEKLDLESSGGVPVIKSYGGTSLHKMSHGESFITLMTNRFSGNGLYILDEPEAALSPLKQMAMLTIINELVKKRSQFIIATHSPILMAYPGADIFVIDDDGITKTPYKKTDNYMITRKFLENPEKMMGYLFE</sequence>
<dbReference type="InterPro" id="IPR038729">
    <property type="entry name" value="Rad50/SbcC_AAA"/>
</dbReference>
<feature type="domain" description="AAA+ ATPase" evidence="8">
    <location>
        <begin position="39"/>
        <end position="217"/>
    </location>
</feature>
<dbReference type="GO" id="GO:0006302">
    <property type="term" value="P:double-strand break repair"/>
    <property type="evidence" value="ECO:0007669"/>
    <property type="project" value="InterPro"/>
</dbReference>
<reference evidence="9" key="4">
    <citation type="journal article" date="2022" name="Nat. Biotechnol.">
        <title>Carbon-negative production of acetone and isopropanol by gas fermentation at industrial pilot scale.</title>
        <authorList>
            <person name="Liew F.E."/>
            <person name="Nogle R."/>
            <person name="Abdalla T."/>
            <person name="Rasor B.J."/>
            <person name="Canter C."/>
            <person name="Jensen R.O."/>
            <person name="Wang L."/>
            <person name="Strutz J."/>
            <person name="Chirania P."/>
            <person name="De Tissera S."/>
            <person name="Mueller A.P."/>
            <person name="Ruan Z."/>
            <person name="Gao A."/>
            <person name="Tran L."/>
            <person name="Engle N.L."/>
            <person name="Bromley J.C."/>
            <person name="Daniell J."/>
            <person name="Conrado R."/>
            <person name="Tschaplinski T.J."/>
            <person name="Giannone R.J."/>
            <person name="Hettich R.L."/>
            <person name="Karim A.S."/>
            <person name="Simpson S.D."/>
            <person name="Brown S.D."/>
            <person name="Leang C."/>
            <person name="Jewett M.C."/>
            <person name="Kopke M."/>
        </authorList>
    </citation>
    <scope>NUCLEOTIDE SEQUENCE</scope>
    <source>
        <strain evidence="9">DJ015</strain>
    </source>
</reference>
<dbReference type="SUPFAM" id="SSF52540">
    <property type="entry name" value="P-loop containing nucleoside triphosphate hydrolases"/>
    <property type="match status" value="1"/>
</dbReference>
<evidence type="ECO:0000313" key="11">
    <source>
        <dbReference type="EMBL" id="NRV10777.1"/>
    </source>
</evidence>
<evidence type="ECO:0000256" key="2">
    <source>
        <dbReference type="ARBA" id="ARBA00022448"/>
    </source>
</evidence>
<keyword evidence="7" id="KW-0472">Membrane</keyword>
<evidence type="ECO:0000256" key="6">
    <source>
        <dbReference type="ARBA" id="ARBA00023065"/>
    </source>
</evidence>
<evidence type="ECO:0000256" key="4">
    <source>
        <dbReference type="ARBA" id="ARBA00022496"/>
    </source>
</evidence>
<dbReference type="Proteomes" id="UP000821656">
    <property type="component" value="Unassembled WGS sequence"/>
</dbReference>
<accession>A0A1S8P9Q4</accession>
<keyword evidence="5" id="KW-0408">Iron</keyword>
<dbReference type="GO" id="GO:0016887">
    <property type="term" value="F:ATP hydrolysis activity"/>
    <property type="evidence" value="ECO:0007669"/>
    <property type="project" value="InterPro"/>
</dbReference>
<evidence type="ECO:0000259" key="8">
    <source>
        <dbReference type="SMART" id="SM00382"/>
    </source>
</evidence>
<dbReference type="EMBL" id="JADOEF010000001">
    <property type="protein sequence ID" value="MBF7809777.1"/>
    <property type="molecule type" value="Genomic_DNA"/>
</dbReference>
<dbReference type="Pfam" id="PF13476">
    <property type="entry name" value="AAA_23"/>
    <property type="match status" value="1"/>
</dbReference>
<keyword evidence="3" id="KW-1003">Cell membrane</keyword>
<dbReference type="SMART" id="SM00382">
    <property type="entry name" value="AAA"/>
    <property type="match status" value="1"/>
</dbReference>
<keyword evidence="4" id="KW-0410">Iron transport</keyword>
<dbReference type="InterPro" id="IPR051535">
    <property type="entry name" value="Siderophore_ABC-ATPase"/>
</dbReference>
<dbReference type="InterPro" id="IPR003593">
    <property type="entry name" value="AAA+_ATPase"/>
</dbReference>
<comment type="subcellular location">
    <subcellularLocation>
        <location evidence="1">Cell membrane</location>
        <topology evidence="1">Peripheral membrane protein</topology>
    </subcellularLocation>
</comment>
<dbReference type="EMBL" id="JABAGV010000058">
    <property type="protein sequence ID" value="MBC2476638.1"/>
    <property type="molecule type" value="Genomic_DNA"/>
</dbReference>
<dbReference type="PANTHER" id="PTHR42771">
    <property type="entry name" value="IRON(3+)-HYDROXAMATE IMPORT ATP-BINDING PROTEIN FHUC"/>
    <property type="match status" value="1"/>
</dbReference>
<dbReference type="InterPro" id="IPR027417">
    <property type="entry name" value="P-loop_NTPase"/>
</dbReference>
<dbReference type="Proteomes" id="UP000631418">
    <property type="component" value="Unassembled WGS sequence"/>
</dbReference>
<reference evidence="12" key="2">
    <citation type="submission" date="2020-06" db="EMBL/GenBank/DDBJ databases">
        <title>Genomic insights into acetone-butanol-ethanol (ABE) fermentation by sequencing solventogenic clostridia strains.</title>
        <authorList>
            <person name="Brown S."/>
        </authorList>
    </citation>
    <scope>NUCLEOTIDE SEQUENCE</scope>
    <source>
        <strain evidence="12">DJ123</strain>
        <strain evidence="11">DJ126</strain>
    </source>
</reference>
<protein>
    <submittedName>
        <fullName evidence="9 12">ATPase</fullName>
    </submittedName>
</protein>